<dbReference type="Pfam" id="PF07650">
    <property type="entry name" value="KH_2"/>
    <property type="match status" value="1"/>
</dbReference>
<evidence type="ECO:0000256" key="2">
    <source>
        <dbReference type="ARBA" id="ARBA00022884"/>
    </source>
</evidence>
<dbReference type="GO" id="GO:0003735">
    <property type="term" value="F:structural constituent of ribosome"/>
    <property type="evidence" value="ECO:0007669"/>
    <property type="project" value="InterPro"/>
</dbReference>
<dbReference type="PANTHER" id="PTHR11760:SF32">
    <property type="entry name" value="SMALL RIBOSOMAL SUBUNIT PROTEIN US3"/>
    <property type="match status" value="1"/>
</dbReference>
<evidence type="ECO:0000313" key="8">
    <source>
        <dbReference type="EMBL" id="CAD8418137.1"/>
    </source>
</evidence>
<keyword evidence="4" id="KW-0687">Ribonucleoprotein</keyword>
<accession>A0A7S0CAT5</accession>
<sequence length="269" mass="29359">MATRMGTRKSAKRKFVADGVFYAELNELLTRELAEDGYAGVEVRTTPHRTEIIIRATRTQNVLGEKGQRIRELTSVVQKRFGFAEAAVELYAERVQNRGLCAQAQAESLKYKLLGGLAVRRACYGVVRFVMEAQAKGCEVIVTGKLRGQRAKAMKFGDGYMIKTGHAGQVYTDMAVRHVMMRQGVIGIRVSIMLPHDPKGEQGPSIPLDDVVIIKEPKEDLTAMSMAAISNQAPPVIVPVIEEPAEAEPAVEPIPVETPVVDPTAAAGF</sequence>
<dbReference type="GO" id="GO:0003723">
    <property type="term" value="F:RNA binding"/>
    <property type="evidence" value="ECO:0007669"/>
    <property type="project" value="UniProtKB-UniRule"/>
</dbReference>
<evidence type="ECO:0000256" key="4">
    <source>
        <dbReference type="ARBA" id="ARBA00023274"/>
    </source>
</evidence>
<dbReference type="PROSITE" id="PS50823">
    <property type="entry name" value="KH_TYPE_2"/>
    <property type="match status" value="1"/>
</dbReference>
<dbReference type="Gene3D" id="3.30.300.20">
    <property type="match status" value="1"/>
</dbReference>
<dbReference type="FunFam" id="3.30.300.20:FF:000006">
    <property type="entry name" value="40S ribosomal protein S3"/>
    <property type="match status" value="1"/>
</dbReference>
<dbReference type="InterPro" id="IPR015946">
    <property type="entry name" value="KH_dom-like_a/b"/>
</dbReference>
<evidence type="ECO:0000256" key="6">
    <source>
        <dbReference type="PROSITE-ProRule" id="PRU00118"/>
    </source>
</evidence>
<dbReference type="NCBIfam" id="TIGR01008">
    <property type="entry name" value="uS3_euk_arch"/>
    <property type="match status" value="1"/>
</dbReference>
<proteinExistence type="inferred from homology"/>
<dbReference type="CDD" id="cd02413">
    <property type="entry name" value="KH-II_40S_S3"/>
    <property type="match status" value="1"/>
</dbReference>
<keyword evidence="3" id="KW-0689">Ribosomal protein</keyword>
<dbReference type="InterPro" id="IPR009019">
    <property type="entry name" value="KH_sf_prok-type"/>
</dbReference>
<comment type="similarity">
    <text evidence="1">Belongs to the universal ribosomal protein uS3 family.</text>
</comment>
<gene>
    <name evidence="8" type="ORF">PINE0816_LOCUS14272</name>
</gene>
<dbReference type="GO" id="GO:0006412">
    <property type="term" value="P:translation"/>
    <property type="evidence" value="ECO:0007669"/>
    <property type="project" value="InterPro"/>
</dbReference>
<dbReference type="Pfam" id="PF00189">
    <property type="entry name" value="Ribosomal_S3_C"/>
    <property type="match status" value="1"/>
</dbReference>
<dbReference type="InterPro" id="IPR036419">
    <property type="entry name" value="Ribosomal_S3_C_sf"/>
</dbReference>
<evidence type="ECO:0000256" key="3">
    <source>
        <dbReference type="ARBA" id="ARBA00022980"/>
    </source>
</evidence>
<dbReference type="EMBL" id="HBEL01030568">
    <property type="protein sequence ID" value="CAD8418137.1"/>
    <property type="molecule type" value="Transcribed_RNA"/>
</dbReference>
<dbReference type="InterPro" id="IPR001351">
    <property type="entry name" value="Ribosomal_uS3_C"/>
</dbReference>
<evidence type="ECO:0000256" key="1">
    <source>
        <dbReference type="ARBA" id="ARBA00010761"/>
    </source>
</evidence>
<dbReference type="SUPFAM" id="SSF54814">
    <property type="entry name" value="Prokaryotic type KH domain (KH-domain type II)"/>
    <property type="match status" value="1"/>
</dbReference>
<dbReference type="InterPro" id="IPR057258">
    <property type="entry name" value="Ribosomal_uS3"/>
</dbReference>
<organism evidence="8">
    <name type="scientific">Proboscia inermis</name>
    <dbReference type="NCBI Taxonomy" id="420281"/>
    <lineage>
        <taxon>Eukaryota</taxon>
        <taxon>Sar</taxon>
        <taxon>Stramenopiles</taxon>
        <taxon>Ochrophyta</taxon>
        <taxon>Bacillariophyta</taxon>
        <taxon>Coscinodiscophyceae</taxon>
        <taxon>Rhizosoleniophycidae</taxon>
        <taxon>Rhizosoleniales</taxon>
        <taxon>Rhizosoleniaceae</taxon>
        <taxon>Proboscia</taxon>
    </lineage>
</organism>
<evidence type="ECO:0000259" key="7">
    <source>
        <dbReference type="PROSITE" id="PS50823"/>
    </source>
</evidence>
<dbReference type="PANTHER" id="PTHR11760">
    <property type="entry name" value="30S/40S RIBOSOMAL PROTEIN S3"/>
    <property type="match status" value="1"/>
</dbReference>
<dbReference type="GO" id="GO:0005634">
    <property type="term" value="C:nucleus"/>
    <property type="evidence" value="ECO:0007669"/>
    <property type="project" value="TreeGrafter"/>
</dbReference>
<dbReference type="NCBIfam" id="NF003219">
    <property type="entry name" value="PRK04191.1"/>
    <property type="match status" value="1"/>
</dbReference>
<dbReference type="AlphaFoldDB" id="A0A7S0CAT5"/>
<protein>
    <recommendedName>
        <fullName evidence="5">40S ribosomal protein S3</fullName>
    </recommendedName>
</protein>
<dbReference type="GO" id="GO:0022627">
    <property type="term" value="C:cytosolic small ribosomal subunit"/>
    <property type="evidence" value="ECO:0007669"/>
    <property type="project" value="TreeGrafter"/>
</dbReference>
<reference evidence="8" key="1">
    <citation type="submission" date="2021-01" db="EMBL/GenBank/DDBJ databases">
        <authorList>
            <person name="Corre E."/>
            <person name="Pelletier E."/>
            <person name="Niang G."/>
            <person name="Scheremetjew M."/>
            <person name="Finn R."/>
            <person name="Kale V."/>
            <person name="Holt S."/>
            <person name="Cochrane G."/>
            <person name="Meng A."/>
            <person name="Brown T."/>
            <person name="Cohen L."/>
        </authorList>
    </citation>
    <scope>NUCLEOTIDE SEQUENCE</scope>
    <source>
        <strain evidence="8">CCAP1064/1</strain>
    </source>
</reference>
<dbReference type="SUPFAM" id="SSF54821">
    <property type="entry name" value="Ribosomal protein S3 C-terminal domain"/>
    <property type="match status" value="1"/>
</dbReference>
<dbReference type="FunFam" id="3.30.1140.32:FF:000005">
    <property type="entry name" value="40S ribosomal protein S3"/>
    <property type="match status" value="1"/>
</dbReference>
<keyword evidence="2 6" id="KW-0694">RNA-binding</keyword>
<evidence type="ECO:0000256" key="5">
    <source>
        <dbReference type="ARBA" id="ARBA00035408"/>
    </source>
</evidence>
<feature type="domain" description="KH type-2" evidence="7">
    <location>
        <begin position="25"/>
        <end position="96"/>
    </location>
</feature>
<name>A0A7S0CAT5_9STRA</name>
<dbReference type="Gene3D" id="3.30.1140.32">
    <property type="entry name" value="Ribosomal protein S3, C-terminal domain"/>
    <property type="match status" value="1"/>
</dbReference>
<dbReference type="InterPro" id="IPR004044">
    <property type="entry name" value="KH_dom_type_2"/>
</dbReference>
<dbReference type="InterPro" id="IPR005703">
    <property type="entry name" value="Ribosomal_uS3_euk/arc"/>
</dbReference>